<proteinExistence type="predicted"/>
<dbReference type="Proteomes" id="UP001596977">
    <property type="component" value="Unassembled WGS sequence"/>
</dbReference>
<keyword evidence="3" id="KW-1185">Reference proteome</keyword>
<evidence type="ECO:0000313" key="2">
    <source>
        <dbReference type="EMBL" id="MFD0948581.1"/>
    </source>
</evidence>
<sequence length="44" mass="5036">MSSERPKNPFSLAPDRTSFAVSDLKQARDQSFDKTRPSPERQPE</sequence>
<gene>
    <name evidence="2" type="ORF">ACFQ1E_19740</name>
</gene>
<feature type="compositionally biased region" description="Basic and acidic residues" evidence="1">
    <location>
        <begin position="25"/>
        <end position="44"/>
    </location>
</feature>
<reference evidence="3" key="1">
    <citation type="journal article" date="2019" name="Int. J. Syst. Evol. Microbiol.">
        <title>The Global Catalogue of Microorganisms (GCM) 10K type strain sequencing project: providing services to taxonomists for standard genome sequencing and annotation.</title>
        <authorList>
            <consortium name="The Broad Institute Genomics Platform"/>
            <consortium name="The Broad Institute Genome Sequencing Center for Infectious Disease"/>
            <person name="Wu L."/>
            <person name="Ma J."/>
        </authorList>
    </citation>
    <scope>NUCLEOTIDE SEQUENCE [LARGE SCALE GENOMIC DNA]</scope>
    <source>
        <strain evidence="3">CCUG 62982</strain>
    </source>
</reference>
<feature type="region of interest" description="Disordered" evidence="1">
    <location>
        <begin position="1"/>
        <end position="44"/>
    </location>
</feature>
<evidence type="ECO:0000256" key="1">
    <source>
        <dbReference type="SAM" id="MobiDB-lite"/>
    </source>
</evidence>
<name>A0ABW3HAQ9_9SPHN</name>
<evidence type="ECO:0000313" key="3">
    <source>
        <dbReference type="Proteomes" id="UP001596977"/>
    </source>
</evidence>
<dbReference type="EMBL" id="JBHTJG010000014">
    <property type="protein sequence ID" value="MFD0948581.1"/>
    <property type="molecule type" value="Genomic_DNA"/>
</dbReference>
<organism evidence="2 3">
    <name type="scientific">Sphingomonas canadensis</name>
    <dbReference type="NCBI Taxonomy" id="1219257"/>
    <lineage>
        <taxon>Bacteria</taxon>
        <taxon>Pseudomonadati</taxon>
        <taxon>Pseudomonadota</taxon>
        <taxon>Alphaproteobacteria</taxon>
        <taxon>Sphingomonadales</taxon>
        <taxon>Sphingomonadaceae</taxon>
        <taxon>Sphingomonas</taxon>
    </lineage>
</organism>
<protein>
    <submittedName>
        <fullName evidence="2">Uncharacterized protein</fullName>
    </submittedName>
</protein>
<accession>A0ABW3HAQ9</accession>
<dbReference type="RefSeq" id="WP_264946442.1">
    <property type="nucleotide sequence ID" value="NZ_JAPDRA010000014.1"/>
</dbReference>
<comment type="caution">
    <text evidence="2">The sequence shown here is derived from an EMBL/GenBank/DDBJ whole genome shotgun (WGS) entry which is preliminary data.</text>
</comment>